<accession>A0A4R2L6J0</accession>
<proteinExistence type="predicted"/>
<comment type="caution">
    <text evidence="1">The sequence shown here is derived from an EMBL/GenBank/DDBJ whole genome shotgun (WGS) entry which is preliminary data.</text>
</comment>
<reference evidence="1 2" key="1">
    <citation type="submission" date="2019-03" db="EMBL/GenBank/DDBJ databases">
        <title>Genomic Encyclopedia of Type Strains, Phase IV (KMG-IV): sequencing the most valuable type-strain genomes for metagenomic binning, comparative biology and taxonomic classification.</title>
        <authorList>
            <person name="Goeker M."/>
        </authorList>
    </citation>
    <scope>NUCLEOTIDE SEQUENCE [LARGE SCALE GENOMIC DNA]</scope>
    <source>
        <strain evidence="1 2">DSM 28559</strain>
    </source>
</reference>
<name>A0A4R2L6J0_9FIRM</name>
<dbReference type="Proteomes" id="UP000295711">
    <property type="component" value="Unassembled WGS sequence"/>
</dbReference>
<dbReference type="EMBL" id="SLXA01000017">
    <property type="protein sequence ID" value="TCO82472.1"/>
    <property type="molecule type" value="Genomic_DNA"/>
</dbReference>
<keyword evidence="2" id="KW-1185">Reference proteome</keyword>
<evidence type="ECO:0000313" key="2">
    <source>
        <dbReference type="Proteomes" id="UP000295711"/>
    </source>
</evidence>
<dbReference type="Pfam" id="PF02620">
    <property type="entry name" value="YceD"/>
    <property type="match status" value="1"/>
</dbReference>
<dbReference type="AlphaFoldDB" id="A0A4R2L6J0"/>
<dbReference type="InterPro" id="IPR003772">
    <property type="entry name" value="YceD"/>
</dbReference>
<gene>
    <name evidence="1" type="ORF">EV212_1172</name>
</gene>
<sequence>MFINISELISTPLKTETFTVPVDMDFYELQGDRFPFREKGKLILTISNAGNRKVHLEGQWQGSLGIPCDRCLKEVVVPFHVELDETVDLSPERQEDAADDSYVEENSINTDALIDHEILIRFPMKTLCREDCKGICLKCGKDLNHGECGCDRASLDPRMAAIQDIFKNFKEV</sequence>
<dbReference type="RefSeq" id="WP_165873373.1">
    <property type="nucleotide sequence ID" value="NZ_JANKAQ010000005.1"/>
</dbReference>
<evidence type="ECO:0008006" key="3">
    <source>
        <dbReference type="Google" id="ProtNLM"/>
    </source>
</evidence>
<evidence type="ECO:0000313" key="1">
    <source>
        <dbReference type="EMBL" id="TCO82472.1"/>
    </source>
</evidence>
<protein>
    <recommendedName>
        <fullName evidence="3">DUF177 domain-containing protein</fullName>
    </recommendedName>
</protein>
<organism evidence="1 2">
    <name type="scientific">Frisingicoccus caecimuris</name>
    <dbReference type="NCBI Taxonomy" id="1796636"/>
    <lineage>
        <taxon>Bacteria</taxon>
        <taxon>Bacillati</taxon>
        <taxon>Bacillota</taxon>
        <taxon>Clostridia</taxon>
        <taxon>Lachnospirales</taxon>
        <taxon>Lachnospiraceae</taxon>
        <taxon>Frisingicoccus</taxon>
    </lineage>
</organism>